<organism evidence="2 3">
    <name type="scientific">Bartonella krasnovii</name>
    <dbReference type="NCBI Taxonomy" id="2267275"/>
    <lineage>
        <taxon>Bacteria</taxon>
        <taxon>Pseudomonadati</taxon>
        <taxon>Pseudomonadota</taxon>
        <taxon>Alphaproteobacteria</taxon>
        <taxon>Hyphomicrobiales</taxon>
        <taxon>Bartonellaceae</taxon>
        <taxon>Bartonella</taxon>
    </lineage>
</organism>
<keyword evidence="1" id="KW-0472">Membrane</keyword>
<reference evidence="3" key="1">
    <citation type="submission" date="2019-07" db="EMBL/GenBank/DDBJ databases">
        <title>Bartonella kosoyii sp. nov. and Bartonella krasnovii sp. nov., two novel members of the Bartonella elizabethae complex sensu lato, isolated from black rats and wild desert rodent-fleas.</title>
        <authorList>
            <person name="Gutierrez R."/>
            <person name="Shalit T."/>
            <person name="Markus B."/>
            <person name="Yuan C."/>
            <person name="Nachum-Biala Y."/>
            <person name="Elad D."/>
            <person name="Harrus S."/>
        </authorList>
    </citation>
    <scope>NUCLEOTIDE SEQUENCE [LARGE SCALE GENOMIC DNA]</scope>
    <source>
        <strain evidence="3">OE 1-1</strain>
    </source>
</reference>
<dbReference type="Proteomes" id="UP000321311">
    <property type="component" value="Chromosome"/>
</dbReference>
<feature type="transmembrane region" description="Helical" evidence="1">
    <location>
        <begin position="59"/>
        <end position="78"/>
    </location>
</feature>
<dbReference type="RefSeq" id="WP_120121884.1">
    <property type="nucleotide sequence ID" value="NZ_CP031844.2"/>
</dbReference>
<evidence type="ECO:0000313" key="2">
    <source>
        <dbReference type="EMBL" id="QEE11727.1"/>
    </source>
</evidence>
<dbReference type="AlphaFoldDB" id="A0A5B9CZN2"/>
<sequence>MEPISIYLGAIVEIINILSVPGPRGLRALIIMSIVSIFFIIFSRYEWYIRFYEIEEEDIHITCILIFIAIIFTGVLLYEFPDEGLVVLACMLPTLFFWFLWHIGFEELTLLIIGLAILHFLKVSTNTLLMIIIFFVYLYKLLDKLLVSREYKKLYYTHNNLVNSYNLVIKDRDNAIRERDEAIEERDKLKKKFKHLNYLDDHF</sequence>
<name>A0A5B9CZN2_9HYPH</name>
<dbReference type="KEGG" id="barn:D1092_01580"/>
<dbReference type="GeneID" id="71060844"/>
<feature type="transmembrane region" description="Helical" evidence="1">
    <location>
        <begin position="110"/>
        <end position="139"/>
    </location>
</feature>
<dbReference type="EMBL" id="CP031844">
    <property type="protein sequence ID" value="QEE11727.1"/>
    <property type="molecule type" value="Genomic_DNA"/>
</dbReference>
<feature type="transmembrane region" description="Helical" evidence="1">
    <location>
        <begin position="29"/>
        <end position="47"/>
    </location>
</feature>
<evidence type="ECO:0000256" key="1">
    <source>
        <dbReference type="SAM" id="Phobius"/>
    </source>
</evidence>
<proteinExistence type="predicted"/>
<feature type="transmembrane region" description="Helical" evidence="1">
    <location>
        <begin position="6"/>
        <end position="22"/>
    </location>
</feature>
<gene>
    <name evidence="2" type="ORF">D1092_01580</name>
</gene>
<feature type="transmembrane region" description="Helical" evidence="1">
    <location>
        <begin position="85"/>
        <end position="104"/>
    </location>
</feature>
<keyword evidence="1" id="KW-0812">Transmembrane</keyword>
<evidence type="ECO:0000313" key="3">
    <source>
        <dbReference type="Proteomes" id="UP000321311"/>
    </source>
</evidence>
<keyword evidence="1" id="KW-1133">Transmembrane helix</keyword>
<accession>A0A5B9CZN2</accession>
<protein>
    <submittedName>
        <fullName evidence="2">Uncharacterized protein</fullName>
    </submittedName>
</protein>